<evidence type="ECO:0000313" key="2">
    <source>
        <dbReference type="EMBL" id="SPC91903.1"/>
    </source>
</evidence>
<protein>
    <submittedName>
        <fullName evidence="2">Uncharacterized protein</fullName>
    </submittedName>
</protein>
<evidence type="ECO:0000256" key="1">
    <source>
        <dbReference type="ARBA" id="ARBA00006974"/>
    </source>
</evidence>
<organism evidence="2">
    <name type="scientific">Fagus sylvatica</name>
    <name type="common">Beechnut</name>
    <dbReference type="NCBI Taxonomy" id="28930"/>
    <lineage>
        <taxon>Eukaryota</taxon>
        <taxon>Viridiplantae</taxon>
        <taxon>Streptophyta</taxon>
        <taxon>Embryophyta</taxon>
        <taxon>Tracheophyta</taxon>
        <taxon>Spermatophyta</taxon>
        <taxon>Magnoliopsida</taxon>
        <taxon>eudicotyledons</taxon>
        <taxon>Gunneridae</taxon>
        <taxon>Pentapetalae</taxon>
        <taxon>rosids</taxon>
        <taxon>fabids</taxon>
        <taxon>Fagales</taxon>
        <taxon>Fagaceae</taxon>
        <taxon>Fagus</taxon>
    </lineage>
</organism>
<reference evidence="2" key="1">
    <citation type="submission" date="2018-02" db="EMBL/GenBank/DDBJ databases">
        <authorList>
            <person name="Cohen D.B."/>
            <person name="Kent A.D."/>
        </authorList>
    </citation>
    <scope>NUCLEOTIDE SEQUENCE</scope>
</reference>
<gene>
    <name evidence="2" type="ORF">FSB_LOCUS19785</name>
</gene>
<name>A0A2N9FXG3_FAGSY</name>
<proteinExistence type="inferred from homology"/>
<dbReference type="EMBL" id="OIVN01001263">
    <property type="protein sequence ID" value="SPC91903.1"/>
    <property type="molecule type" value="Genomic_DNA"/>
</dbReference>
<accession>A0A2N9FXG3</accession>
<dbReference type="AlphaFoldDB" id="A0A2N9FXG3"/>
<dbReference type="GO" id="GO:0009733">
    <property type="term" value="P:response to auxin"/>
    <property type="evidence" value="ECO:0007669"/>
    <property type="project" value="InterPro"/>
</dbReference>
<dbReference type="PANTHER" id="PTHR31929">
    <property type="entry name" value="SAUR-LIKE AUXIN-RESPONSIVE PROTEIN FAMILY-RELATED"/>
    <property type="match status" value="1"/>
</dbReference>
<dbReference type="InterPro" id="IPR003676">
    <property type="entry name" value="SAUR_fam"/>
</dbReference>
<dbReference type="Pfam" id="PF02519">
    <property type="entry name" value="Auxin_inducible"/>
    <property type="match status" value="1"/>
</dbReference>
<comment type="similarity">
    <text evidence="1">Belongs to the ARG7 family.</text>
</comment>
<sequence>MAIQVPAIMQVKQILRRSVLSGKEAAFTAKKVPKGFFAVYVGEEQKKRFILPISYLNEPSFQKLLSKVEEEFGFNHPMGGQAEADVDGSRGKGPEMYQKETWSLGDTQRRCFMVPTSNFIRWVVLSQNPMQRSLQ</sequence>